<evidence type="ECO:0000259" key="1">
    <source>
        <dbReference type="Pfam" id="PF08387"/>
    </source>
</evidence>
<proteinExistence type="predicted"/>
<keyword evidence="3" id="KW-1185">Reference proteome</keyword>
<gene>
    <name evidence="2" type="ORF">A2U01_0004326</name>
</gene>
<reference evidence="2 3" key="1">
    <citation type="journal article" date="2018" name="Front. Plant Sci.">
        <title>Red Clover (Trifolium pratense) and Zigzag Clover (T. medium) - A Picture of Genomic Similarities and Differences.</title>
        <authorList>
            <person name="Dluhosova J."/>
            <person name="Istvanek J."/>
            <person name="Nedelnik J."/>
            <person name="Repkova J."/>
        </authorList>
    </citation>
    <scope>NUCLEOTIDE SEQUENCE [LARGE SCALE GENOMIC DNA]</scope>
    <source>
        <strain evidence="3">cv. 10/8</strain>
        <tissue evidence="2">Leaf</tissue>
    </source>
</reference>
<feature type="domain" description="FBD" evidence="1">
    <location>
        <begin position="66"/>
        <end position="92"/>
    </location>
</feature>
<dbReference type="EMBL" id="LXQA010005291">
    <property type="protein sequence ID" value="MCH83503.1"/>
    <property type="molecule type" value="Genomic_DNA"/>
</dbReference>
<dbReference type="AlphaFoldDB" id="A0A392M8M8"/>
<comment type="caution">
    <text evidence="2">The sequence shown here is derived from an EMBL/GenBank/DDBJ whole genome shotgun (WGS) entry which is preliminary data.</text>
</comment>
<dbReference type="Proteomes" id="UP000265520">
    <property type="component" value="Unassembled WGS sequence"/>
</dbReference>
<accession>A0A392M8M8</accession>
<dbReference type="Pfam" id="PF08387">
    <property type="entry name" value="FBD"/>
    <property type="match status" value="1"/>
</dbReference>
<evidence type="ECO:0000313" key="3">
    <source>
        <dbReference type="Proteomes" id="UP000265520"/>
    </source>
</evidence>
<organism evidence="2 3">
    <name type="scientific">Trifolium medium</name>
    <dbReference type="NCBI Taxonomy" id="97028"/>
    <lineage>
        <taxon>Eukaryota</taxon>
        <taxon>Viridiplantae</taxon>
        <taxon>Streptophyta</taxon>
        <taxon>Embryophyta</taxon>
        <taxon>Tracheophyta</taxon>
        <taxon>Spermatophyta</taxon>
        <taxon>Magnoliopsida</taxon>
        <taxon>eudicotyledons</taxon>
        <taxon>Gunneridae</taxon>
        <taxon>Pentapetalae</taxon>
        <taxon>rosids</taxon>
        <taxon>fabids</taxon>
        <taxon>Fabales</taxon>
        <taxon>Fabaceae</taxon>
        <taxon>Papilionoideae</taxon>
        <taxon>50 kb inversion clade</taxon>
        <taxon>NPAAA clade</taxon>
        <taxon>Hologalegina</taxon>
        <taxon>IRL clade</taxon>
        <taxon>Trifolieae</taxon>
        <taxon>Trifolium</taxon>
    </lineage>
</organism>
<name>A0A392M8M8_9FABA</name>
<protein>
    <submittedName>
        <fullName evidence="2">F-box/RNI/FBD-like domain protein</fullName>
    </submittedName>
</protein>
<dbReference type="InterPro" id="IPR006566">
    <property type="entry name" value="FBD"/>
</dbReference>
<sequence length="111" mass="13087">MPEVYRSFDEIRTFHNLIKLKLGFVESNWDLLVQVLNGCPKLQNLKLYEGTRDRTRAYVPKNWVDPKSVPQCLSLHLKTCKFQNFLGQQGELMHVNKILDIFCIMQESYKP</sequence>
<evidence type="ECO:0000313" key="2">
    <source>
        <dbReference type="EMBL" id="MCH83503.1"/>
    </source>
</evidence>